<feature type="region of interest" description="Disordered" evidence="1">
    <location>
        <begin position="1"/>
        <end position="21"/>
    </location>
</feature>
<accession>A0A200RDM8</accession>
<dbReference type="InParanoid" id="A0A200RDM8"/>
<dbReference type="Proteomes" id="UP000195402">
    <property type="component" value="Unassembled WGS sequence"/>
</dbReference>
<gene>
    <name evidence="2" type="ORF">BVC80_887g119</name>
</gene>
<dbReference type="PANTHER" id="PTHR47854:SF1">
    <property type="entry name" value="SURFEIT LOCUS PROTEIN 2 (SURF2)"/>
    <property type="match status" value="1"/>
</dbReference>
<feature type="region of interest" description="Disordered" evidence="1">
    <location>
        <begin position="139"/>
        <end position="287"/>
    </location>
</feature>
<feature type="compositionally biased region" description="Basic and acidic residues" evidence="1">
    <location>
        <begin position="204"/>
        <end position="213"/>
    </location>
</feature>
<dbReference type="EMBL" id="MVGT01000057">
    <property type="protein sequence ID" value="OVA20825.1"/>
    <property type="molecule type" value="Genomic_DNA"/>
</dbReference>
<sequence>MAMPEEETNPNCVEEEEEKKEKGKCKEGYNLLGYPTFKELENGRFKCVENGHEMLTKDMESYSNSKRCRLGLIESYLAQKKPPLNMFKQDPLNKSKLICKLTGVTVNKSEEHIWKHINGKKFLNKLEQKETEKLMSNGMILEEDEEEPRKESKQKANGVKKDRKKGVKKDIWSERIPVEDKGAVEDKSDSEEPEFWIPPVGSRWDFDDGKDRWGSSTESGEESNDGDEIDADEKSGAESAELANEKTGAESAELSMRTKRMSIEIGPSSFASRKKKSKTNSSNPSTS</sequence>
<feature type="compositionally biased region" description="Acidic residues" evidence="1">
    <location>
        <begin position="1"/>
        <end position="18"/>
    </location>
</feature>
<name>A0A200RDM8_MACCD</name>
<dbReference type="AlphaFoldDB" id="A0A200RDM8"/>
<dbReference type="OMA" id="MFNQDPL"/>
<dbReference type="Pfam" id="PF05477">
    <property type="entry name" value="SURF2"/>
    <property type="match status" value="1"/>
</dbReference>
<evidence type="ECO:0000313" key="3">
    <source>
        <dbReference type="Proteomes" id="UP000195402"/>
    </source>
</evidence>
<keyword evidence="3" id="KW-1185">Reference proteome</keyword>
<feature type="compositionally biased region" description="Acidic residues" evidence="1">
    <location>
        <begin position="219"/>
        <end position="231"/>
    </location>
</feature>
<reference evidence="2 3" key="1">
    <citation type="journal article" date="2017" name="Mol. Plant">
        <title>The Genome of Medicinal Plant Macleaya cordata Provides New Insights into Benzylisoquinoline Alkaloids Metabolism.</title>
        <authorList>
            <person name="Liu X."/>
            <person name="Liu Y."/>
            <person name="Huang P."/>
            <person name="Ma Y."/>
            <person name="Qing Z."/>
            <person name="Tang Q."/>
            <person name="Cao H."/>
            <person name="Cheng P."/>
            <person name="Zheng Y."/>
            <person name="Yuan Z."/>
            <person name="Zhou Y."/>
            <person name="Liu J."/>
            <person name="Tang Z."/>
            <person name="Zhuo Y."/>
            <person name="Zhang Y."/>
            <person name="Yu L."/>
            <person name="Huang J."/>
            <person name="Yang P."/>
            <person name="Peng Q."/>
            <person name="Zhang J."/>
            <person name="Jiang W."/>
            <person name="Zhang Z."/>
            <person name="Lin K."/>
            <person name="Ro D.K."/>
            <person name="Chen X."/>
            <person name="Xiong X."/>
            <person name="Shang Y."/>
            <person name="Huang S."/>
            <person name="Zeng J."/>
        </authorList>
    </citation>
    <scope>NUCLEOTIDE SEQUENCE [LARGE SCALE GENOMIC DNA]</scope>
    <source>
        <strain evidence="3">cv. BLH2017</strain>
        <tissue evidence="2">Root</tissue>
    </source>
</reference>
<dbReference type="OrthoDB" id="127285at2759"/>
<feature type="compositionally biased region" description="Basic and acidic residues" evidence="1">
    <location>
        <begin position="168"/>
        <end position="187"/>
    </location>
</feature>
<evidence type="ECO:0000313" key="2">
    <source>
        <dbReference type="EMBL" id="OVA20825.1"/>
    </source>
</evidence>
<dbReference type="FunCoup" id="A0A200RDM8">
    <property type="interactions" value="446"/>
</dbReference>
<dbReference type="PANTHER" id="PTHR47854">
    <property type="entry name" value="SURFEIT LOCUS PROTEIN 2 (SURF2)"/>
    <property type="match status" value="1"/>
</dbReference>
<proteinExistence type="predicted"/>
<protein>
    <submittedName>
        <fullName evidence="2">Surfeit locus 2</fullName>
    </submittedName>
</protein>
<evidence type="ECO:0000256" key="1">
    <source>
        <dbReference type="SAM" id="MobiDB-lite"/>
    </source>
</evidence>
<dbReference type="STRING" id="56857.A0A200RDM8"/>
<comment type="caution">
    <text evidence="2">The sequence shown here is derived from an EMBL/GenBank/DDBJ whole genome shotgun (WGS) entry which is preliminary data.</text>
</comment>
<dbReference type="InterPro" id="IPR008833">
    <property type="entry name" value="Surf2"/>
</dbReference>
<organism evidence="2 3">
    <name type="scientific">Macleaya cordata</name>
    <name type="common">Five-seeded plume-poppy</name>
    <name type="synonym">Bocconia cordata</name>
    <dbReference type="NCBI Taxonomy" id="56857"/>
    <lineage>
        <taxon>Eukaryota</taxon>
        <taxon>Viridiplantae</taxon>
        <taxon>Streptophyta</taxon>
        <taxon>Embryophyta</taxon>
        <taxon>Tracheophyta</taxon>
        <taxon>Spermatophyta</taxon>
        <taxon>Magnoliopsida</taxon>
        <taxon>Ranunculales</taxon>
        <taxon>Papaveraceae</taxon>
        <taxon>Papaveroideae</taxon>
        <taxon>Macleaya</taxon>
    </lineage>
</organism>